<keyword evidence="1" id="KW-0805">Transcription regulation</keyword>
<dbReference type="SUPFAM" id="SSF53822">
    <property type="entry name" value="Periplasmic binding protein-like I"/>
    <property type="match status" value="1"/>
</dbReference>
<dbReference type="Gene3D" id="3.40.50.2300">
    <property type="match status" value="2"/>
</dbReference>
<dbReference type="GO" id="GO:0000976">
    <property type="term" value="F:transcription cis-regulatory region binding"/>
    <property type="evidence" value="ECO:0007669"/>
    <property type="project" value="TreeGrafter"/>
</dbReference>
<evidence type="ECO:0000313" key="7">
    <source>
        <dbReference type="Proteomes" id="UP000634206"/>
    </source>
</evidence>
<evidence type="ECO:0000256" key="2">
    <source>
        <dbReference type="ARBA" id="ARBA00023125"/>
    </source>
</evidence>
<dbReference type="Pfam" id="PF00392">
    <property type="entry name" value="GntR"/>
    <property type="match status" value="1"/>
</dbReference>
<dbReference type="Pfam" id="PF13377">
    <property type="entry name" value="Peripla_BP_3"/>
    <property type="match status" value="1"/>
</dbReference>
<dbReference type="PANTHER" id="PTHR30146:SF109">
    <property type="entry name" value="HTH-TYPE TRANSCRIPTIONAL REGULATOR GALS"/>
    <property type="match status" value="1"/>
</dbReference>
<dbReference type="RefSeq" id="WP_309489109.1">
    <property type="nucleotide sequence ID" value="NZ_JAENIG010000003.1"/>
</dbReference>
<reference evidence="6" key="1">
    <citation type="submission" date="2021-01" db="EMBL/GenBank/DDBJ databases">
        <title>Modified the classification status of verrucomicrobia.</title>
        <authorList>
            <person name="Feng X."/>
        </authorList>
    </citation>
    <scope>NUCLEOTIDE SEQUENCE</scope>
    <source>
        <strain evidence="6">5K15</strain>
    </source>
</reference>
<dbReference type="SUPFAM" id="SSF46785">
    <property type="entry name" value="Winged helix' DNA-binding domain"/>
    <property type="match status" value="1"/>
</dbReference>
<comment type="caution">
    <text evidence="6">The sequence shown here is derived from an EMBL/GenBank/DDBJ whole genome shotgun (WGS) entry which is preliminary data.</text>
</comment>
<keyword evidence="3" id="KW-0804">Transcription</keyword>
<dbReference type="InterPro" id="IPR000524">
    <property type="entry name" value="Tscrpt_reg_HTH_GntR"/>
</dbReference>
<evidence type="ECO:0000259" key="5">
    <source>
        <dbReference type="Pfam" id="PF13377"/>
    </source>
</evidence>
<protein>
    <submittedName>
        <fullName evidence="6">Substrate-binding domain-containing protein</fullName>
    </submittedName>
</protein>
<dbReference type="PANTHER" id="PTHR30146">
    <property type="entry name" value="LACI-RELATED TRANSCRIPTIONAL REPRESSOR"/>
    <property type="match status" value="1"/>
</dbReference>
<keyword evidence="7" id="KW-1185">Reference proteome</keyword>
<dbReference type="InterPro" id="IPR036388">
    <property type="entry name" value="WH-like_DNA-bd_sf"/>
</dbReference>
<proteinExistence type="predicted"/>
<evidence type="ECO:0000256" key="3">
    <source>
        <dbReference type="ARBA" id="ARBA00023163"/>
    </source>
</evidence>
<accession>A0AAE2V7V8</accession>
<evidence type="ECO:0000259" key="4">
    <source>
        <dbReference type="Pfam" id="PF00392"/>
    </source>
</evidence>
<dbReference type="Proteomes" id="UP000634206">
    <property type="component" value="Unassembled WGS sequence"/>
</dbReference>
<name>A0AAE2V7V8_9BACT</name>
<dbReference type="AlphaFoldDB" id="A0AAE2V7V8"/>
<dbReference type="EMBL" id="JAENIG010000003">
    <property type="protein sequence ID" value="MBK1854502.1"/>
    <property type="molecule type" value="Genomic_DNA"/>
</dbReference>
<dbReference type="InterPro" id="IPR036390">
    <property type="entry name" value="WH_DNA-bd_sf"/>
</dbReference>
<dbReference type="InterPro" id="IPR028082">
    <property type="entry name" value="Peripla_BP_I"/>
</dbReference>
<evidence type="ECO:0000256" key="1">
    <source>
        <dbReference type="ARBA" id="ARBA00023015"/>
    </source>
</evidence>
<organism evidence="6 7">
    <name type="scientific">Oceaniferula flava</name>
    <dbReference type="NCBI Taxonomy" id="2800421"/>
    <lineage>
        <taxon>Bacteria</taxon>
        <taxon>Pseudomonadati</taxon>
        <taxon>Verrucomicrobiota</taxon>
        <taxon>Verrucomicrobiia</taxon>
        <taxon>Verrucomicrobiales</taxon>
        <taxon>Verrucomicrobiaceae</taxon>
        <taxon>Oceaniferula</taxon>
    </lineage>
</organism>
<dbReference type="InterPro" id="IPR046335">
    <property type="entry name" value="LacI/GalR-like_sensor"/>
</dbReference>
<feature type="domain" description="HTH gntR-type" evidence="4">
    <location>
        <begin position="10"/>
        <end position="66"/>
    </location>
</feature>
<keyword evidence="2" id="KW-0238">DNA-binding</keyword>
<evidence type="ECO:0000313" key="6">
    <source>
        <dbReference type="EMBL" id="MBK1854502.1"/>
    </source>
</evidence>
<feature type="domain" description="Transcriptional regulator LacI/GalR-like sensor" evidence="5">
    <location>
        <begin position="191"/>
        <end position="333"/>
    </location>
</feature>
<dbReference type="GO" id="GO:0003700">
    <property type="term" value="F:DNA-binding transcription factor activity"/>
    <property type="evidence" value="ECO:0007669"/>
    <property type="project" value="InterPro"/>
</dbReference>
<gene>
    <name evidence="6" type="ORF">JIN83_06000</name>
</gene>
<dbReference type="Gene3D" id="1.10.10.10">
    <property type="entry name" value="Winged helix-like DNA-binding domain superfamily/Winged helix DNA-binding domain"/>
    <property type="match status" value="1"/>
</dbReference>
<sequence>MSDFRIRSSAEQVAAHLRECLMKRVWTGRMPGSQKLVAELGVCSNTVESALKLLEQDGLLVNRGRRRSRQIVLPKETSRPTLRITILLYHSSDLYVHYMIELQHRLIEAGHTVIVDPKKSLHGYGMDVTKIARYVKRTETDAWIVTAASHDVLEWFAQQETPAFALFGRRKELPMAGIGTDKHLAFRAILKRLVSLGHQRIVLLIAEHVRKPEPAVFLVKFLEELEEHGIKAGSYNIPDWADDQDSFYQCLDSLFEYTPPTALIIEQPGRFMAAQQYLAQRGILAPQHISLVCQDPDVYFDGFRPSVAHINFDSNPMLRRVLRWAHNVARGKTDTHYSKASVEFIDGETVGPVPR</sequence>